<keyword evidence="1" id="KW-0732">Signal</keyword>
<feature type="domain" description="Haem-binding uptake Tiki superfamily ChaN" evidence="2">
    <location>
        <begin position="25"/>
        <end position="214"/>
    </location>
</feature>
<comment type="caution">
    <text evidence="3">The sequence shown here is derived from an EMBL/GenBank/DDBJ whole genome shotgun (WGS) entry which is preliminary data.</text>
</comment>
<reference evidence="3 4" key="1">
    <citation type="submission" date="2018-07" db="EMBL/GenBank/DDBJ databases">
        <title>Thalassococcus profundi sp. nov., a marine bacterium isolated from deep seawater of Okinawa Trough.</title>
        <authorList>
            <person name="Yu M."/>
        </authorList>
    </citation>
    <scope>NUCLEOTIDE SEQUENCE [LARGE SCALE GENOMIC DNA]</scope>
    <source>
        <strain evidence="3 4">WRAS1</strain>
    </source>
</reference>
<dbReference type="AlphaFoldDB" id="A0A369TJA1"/>
<name>A0A369TJA1_9RHOB</name>
<protein>
    <recommendedName>
        <fullName evidence="2">Haem-binding uptake Tiki superfamily ChaN domain-containing protein</fullName>
    </recommendedName>
</protein>
<accession>A0A369TJA1</accession>
<evidence type="ECO:0000256" key="1">
    <source>
        <dbReference type="SAM" id="SignalP"/>
    </source>
</evidence>
<feature type="chain" id="PRO_5016927839" description="Haem-binding uptake Tiki superfamily ChaN domain-containing protein" evidence="1">
    <location>
        <begin position="19"/>
        <end position="267"/>
    </location>
</feature>
<evidence type="ECO:0000313" key="4">
    <source>
        <dbReference type="Proteomes" id="UP000253977"/>
    </source>
</evidence>
<dbReference type="CDD" id="cd14727">
    <property type="entry name" value="ChanN-like"/>
    <property type="match status" value="1"/>
</dbReference>
<dbReference type="Proteomes" id="UP000253977">
    <property type="component" value="Unassembled WGS sequence"/>
</dbReference>
<evidence type="ECO:0000313" key="3">
    <source>
        <dbReference type="EMBL" id="RDD65348.1"/>
    </source>
</evidence>
<feature type="signal peptide" evidence="1">
    <location>
        <begin position="1"/>
        <end position="18"/>
    </location>
</feature>
<dbReference type="RefSeq" id="WP_114511918.1">
    <property type="nucleotide sequence ID" value="NZ_QPMK01000013.1"/>
</dbReference>
<keyword evidence="4" id="KW-1185">Reference proteome</keyword>
<dbReference type="Pfam" id="PF04187">
    <property type="entry name" value="Cofac_haem_bdg"/>
    <property type="match status" value="1"/>
</dbReference>
<dbReference type="Gene3D" id="3.40.50.11550">
    <property type="match status" value="2"/>
</dbReference>
<sequence>MIRLAIFLALGTAPAAFADGGFFTGRDVVFLGEQHDNPAHHRKQAELVGEIAPQALVFEMLTPEQAARVTPDLIADEDALEEALGWAESGWPDFAMYYPIFAAAPEAAYFGAALPRAEARRVMEAGTEAVFGPEAARFGLDQALPEDQQAAREALQLSAHCDAMPAEMLPMMVDIQRLRDARLAQEALAALESAGAPVVVITGNGHARPDWGAPFVLSQAAPDVTYATFGQGEATFGAPDGGFDMVDITEDVERGDPCAAFNAPAGD</sequence>
<gene>
    <name evidence="3" type="ORF">DU478_15720</name>
</gene>
<dbReference type="OrthoDB" id="9795827at2"/>
<dbReference type="EMBL" id="QPMK01000013">
    <property type="protein sequence ID" value="RDD65348.1"/>
    <property type="molecule type" value="Genomic_DNA"/>
</dbReference>
<proteinExistence type="predicted"/>
<evidence type="ECO:0000259" key="2">
    <source>
        <dbReference type="Pfam" id="PF04187"/>
    </source>
</evidence>
<dbReference type="SUPFAM" id="SSF159501">
    <property type="entry name" value="EreA/ChaN-like"/>
    <property type="match status" value="1"/>
</dbReference>
<organism evidence="3 4">
    <name type="scientific">Thalassococcus profundi</name>
    <dbReference type="NCBI Taxonomy" id="2282382"/>
    <lineage>
        <taxon>Bacteria</taxon>
        <taxon>Pseudomonadati</taxon>
        <taxon>Pseudomonadota</taxon>
        <taxon>Alphaproteobacteria</taxon>
        <taxon>Rhodobacterales</taxon>
        <taxon>Roseobacteraceae</taxon>
        <taxon>Thalassococcus</taxon>
    </lineage>
</organism>
<dbReference type="InterPro" id="IPR007314">
    <property type="entry name" value="Cofac_haem-bd_dom"/>
</dbReference>